<dbReference type="Gene3D" id="1.20.90.10">
    <property type="entry name" value="Phospholipase A2 domain"/>
    <property type="match status" value="1"/>
</dbReference>
<keyword evidence="8" id="KW-0443">Lipid metabolism</keyword>
<dbReference type="AlphaFoldDB" id="F6PVM8"/>
<dbReference type="InterPro" id="IPR001211">
    <property type="entry name" value="PLA2"/>
</dbReference>
<dbReference type="InterPro" id="IPR036444">
    <property type="entry name" value="PLipase_A2_dom_sf"/>
</dbReference>
<evidence type="ECO:0000256" key="6">
    <source>
        <dbReference type="PIRSR" id="PIRSR601211-3"/>
    </source>
</evidence>
<dbReference type="Pfam" id="PF00068">
    <property type="entry name" value="Phospholip_A2_1"/>
    <property type="match status" value="1"/>
</dbReference>
<keyword evidence="11" id="KW-1185">Reference proteome</keyword>
<sequence>MGHVLEFAVLLILIVGLSQANANTVFSIFEDHHVSKVKEVNSTDKFYNRTSVSFNRTYVLKNEHHRGIKISRGVAVYNLGFQISCYYGWSYTSYTSATIAAEYGRYGCWCGYKGSGQPVDATDRCCRSHDRCYGAALSRIQLVVAPAVKSFITSYVTVCQNRTSTCVGGFDVGRRLCDCDRKLAKCLYAARTSWSFWHSGVFARRRCGANAK</sequence>
<comment type="cofactor">
    <cofactor evidence="5">
        <name>Ca(2+)</name>
        <dbReference type="ChEBI" id="CHEBI:29108"/>
    </cofactor>
    <text evidence="5">Binds 1 Ca(2+) ion per subunit.</text>
</comment>
<dbReference type="HOGENOM" id="CLU_1299343_0_0_1"/>
<dbReference type="GeneID" id="100175981"/>
<dbReference type="InterPro" id="IPR033113">
    <property type="entry name" value="PLA2_histidine"/>
</dbReference>
<dbReference type="InterPro" id="IPR033112">
    <property type="entry name" value="PLA2_Asp_AS"/>
</dbReference>
<keyword evidence="5 8" id="KW-0106">Calcium</keyword>
<gene>
    <name evidence="10" type="primary">LOC100175981</name>
</gene>
<comment type="catalytic activity">
    <reaction evidence="8">
        <text>a 1,2-diacyl-sn-glycero-3-phosphocholine + H2O = a 1-acyl-sn-glycero-3-phosphocholine + a fatty acid + H(+)</text>
        <dbReference type="Rhea" id="RHEA:15801"/>
        <dbReference type="ChEBI" id="CHEBI:15377"/>
        <dbReference type="ChEBI" id="CHEBI:15378"/>
        <dbReference type="ChEBI" id="CHEBI:28868"/>
        <dbReference type="ChEBI" id="CHEBI:57643"/>
        <dbReference type="ChEBI" id="CHEBI:58168"/>
        <dbReference type="EC" id="3.1.1.4"/>
    </reaction>
</comment>
<reference evidence="10" key="4">
    <citation type="submission" date="2025-09" db="UniProtKB">
        <authorList>
            <consortium name="Ensembl"/>
        </authorList>
    </citation>
    <scope>IDENTIFICATION</scope>
</reference>
<name>F6PVM8_CIOIN</name>
<evidence type="ECO:0000256" key="4">
    <source>
        <dbReference type="PIRSR" id="PIRSR601211-1"/>
    </source>
</evidence>
<dbReference type="InterPro" id="IPR016090">
    <property type="entry name" value="PLA2-like_dom"/>
</dbReference>
<dbReference type="GO" id="GO:0005576">
    <property type="term" value="C:extracellular region"/>
    <property type="evidence" value="ECO:0007669"/>
    <property type="project" value="UniProtKB-SubCell"/>
</dbReference>
<evidence type="ECO:0000256" key="3">
    <source>
        <dbReference type="ARBA" id="ARBA00023157"/>
    </source>
</evidence>
<dbReference type="PANTHER" id="PTHR11716">
    <property type="entry name" value="PHOSPHOLIPASE A2 FAMILY MEMBER"/>
    <property type="match status" value="1"/>
</dbReference>
<feature type="active site" evidence="4">
    <location>
        <position position="180"/>
    </location>
</feature>
<reference evidence="10" key="3">
    <citation type="submission" date="2025-08" db="UniProtKB">
        <authorList>
            <consortium name="Ensembl"/>
        </authorList>
    </citation>
    <scope>IDENTIFICATION</scope>
</reference>
<feature type="active site" evidence="4">
    <location>
        <position position="129"/>
    </location>
</feature>
<protein>
    <recommendedName>
        <fullName evidence="8">Phospholipase A2</fullName>
        <ecNumber evidence="8">3.1.1.4</ecNumber>
    </recommendedName>
</protein>
<accession>A0A1W2WH10</accession>
<dbReference type="EC" id="3.1.1.4" evidence="8"/>
<feature type="disulfide bond" evidence="6">
    <location>
        <begin position="132"/>
        <end position="179"/>
    </location>
</feature>
<dbReference type="Ensembl" id="ENSCINT00000013369.3">
    <property type="protein sequence ID" value="ENSCINP00000013369.3"/>
    <property type="gene ID" value="ENSCING00000006514.3"/>
</dbReference>
<evidence type="ECO:0000313" key="10">
    <source>
        <dbReference type="Ensembl" id="ENSCINP00000013369.3"/>
    </source>
</evidence>
<dbReference type="GO" id="GO:0005543">
    <property type="term" value="F:phospholipid binding"/>
    <property type="evidence" value="ECO:0000318"/>
    <property type="project" value="GO_Central"/>
</dbReference>
<feature type="chain" id="PRO_5013982304" description="Phospholipase A2" evidence="8">
    <location>
        <begin position="23"/>
        <end position="212"/>
    </location>
</feature>
<reference evidence="10" key="2">
    <citation type="journal article" date="2008" name="Genome Biol.">
        <title>Improved genome assembly and evidence-based global gene model set for the chordate Ciona intestinalis: new insight into intron and operon populations.</title>
        <authorList>
            <person name="Satou Y."/>
            <person name="Mineta K."/>
            <person name="Ogasawara M."/>
            <person name="Sasakura Y."/>
            <person name="Shoguchi E."/>
            <person name="Ueno K."/>
            <person name="Yamada L."/>
            <person name="Matsumoto J."/>
            <person name="Wasserscheid J."/>
            <person name="Dewar K."/>
            <person name="Wiley G.B."/>
            <person name="Macmil S.L."/>
            <person name="Roe B.A."/>
            <person name="Zeller R.W."/>
            <person name="Hastings K.E."/>
            <person name="Lemaire P."/>
            <person name="Lindquist E."/>
            <person name="Endo T."/>
            <person name="Hotta K."/>
            <person name="Inaba K."/>
        </authorList>
    </citation>
    <scope>NUCLEOTIDE SEQUENCE [LARGE SCALE GENOMIC DNA]</scope>
    <source>
        <strain evidence="10">wild type</strain>
    </source>
</reference>
<dbReference type="PANTHER" id="PTHR11716:SF101">
    <property type="entry name" value="BASIC PHOSPHOLIPASE A2 PA-11-LIKE"/>
    <property type="match status" value="1"/>
</dbReference>
<evidence type="ECO:0000313" key="11">
    <source>
        <dbReference type="Proteomes" id="UP000008144"/>
    </source>
</evidence>
<accession>F6PVM8</accession>
<feature type="disulfide bond" evidence="6">
    <location>
        <begin position="166"/>
        <end position="177"/>
    </location>
</feature>
<feature type="disulfide bond" evidence="6">
    <location>
        <begin position="125"/>
        <end position="186"/>
    </location>
</feature>
<evidence type="ECO:0000256" key="1">
    <source>
        <dbReference type="ARBA" id="ARBA00004613"/>
    </source>
</evidence>
<dbReference type="CDD" id="cd00125">
    <property type="entry name" value="PLA2c"/>
    <property type="match status" value="1"/>
</dbReference>
<dbReference type="KEGG" id="cin:100175981"/>
<feature type="domain" description="Phospholipase A2-like central" evidence="9">
    <location>
        <begin position="75"/>
        <end position="208"/>
    </location>
</feature>
<dbReference type="SUPFAM" id="SSF48619">
    <property type="entry name" value="Phospholipase A2, PLA2"/>
    <property type="match status" value="1"/>
</dbReference>
<dbReference type="PRINTS" id="PR00389">
    <property type="entry name" value="PHPHLIPASEA2"/>
</dbReference>
<organism evidence="10 11">
    <name type="scientific">Ciona intestinalis</name>
    <name type="common">Transparent sea squirt</name>
    <name type="synonym">Ascidia intestinalis</name>
    <dbReference type="NCBI Taxonomy" id="7719"/>
    <lineage>
        <taxon>Eukaryota</taxon>
        <taxon>Metazoa</taxon>
        <taxon>Chordata</taxon>
        <taxon>Tunicata</taxon>
        <taxon>Ascidiacea</taxon>
        <taxon>Phlebobranchia</taxon>
        <taxon>Cionidae</taxon>
        <taxon>Ciona</taxon>
    </lineage>
</organism>
<keyword evidence="2 8" id="KW-0964">Secreted</keyword>
<keyword evidence="5" id="KW-0479">Metal-binding</keyword>
<evidence type="ECO:0000259" key="9">
    <source>
        <dbReference type="SMART" id="SM00085"/>
    </source>
</evidence>
<dbReference type="PROSITE" id="PS00118">
    <property type="entry name" value="PA2_HIS"/>
    <property type="match status" value="1"/>
</dbReference>
<evidence type="ECO:0000256" key="8">
    <source>
        <dbReference type="RuleBase" id="RU361236"/>
    </source>
</evidence>
<dbReference type="InParanoid" id="F6PVM8"/>
<dbReference type="OrthoDB" id="5841574at2759"/>
<reference evidence="11" key="1">
    <citation type="journal article" date="2002" name="Science">
        <title>The draft genome of Ciona intestinalis: insights into chordate and vertebrate origins.</title>
        <authorList>
            <person name="Dehal P."/>
            <person name="Satou Y."/>
            <person name="Campbell R.K."/>
            <person name="Chapman J."/>
            <person name="Degnan B."/>
            <person name="De Tomaso A."/>
            <person name="Davidson B."/>
            <person name="Di Gregorio A."/>
            <person name="Gelpke M."/>
            <person name="Goodstein D.M."/>
            <person name="Harafuji N."/>
            <person name="Hastings K.E."/>
            <person name="Ho I."/>
            <person name="Hotta K."/>
            <person name="Huang W."/>
            <person name="Kawashima T."/>
            <person name="Lemaire P."/>
            <person name="Martinez D."/>
            <person name="Meinertzhagen I.A."/>
            <person name="Necula S."/>
            <person name="Nonaka M."/>
            <person name="Putnam N."/>
            <person name="Rash S."/>
            <person name="Saiga H."/>
            <person name="Satake M."/>
            <person name="Terry A."/>
            <person name="Yamada L."/>
            <person name="Wang H.G."/>
            <person name="Awazu S."/>
            <person name="Azumi K."/>
            <person name="Boore J."/>
            <person name="Branno M."/>
            <person name="Chin-Bow S."/>
            <person name="DeSantis R."/>
            <person name="Doyle S."/>
            <person name="Francino P."/>
            <person name="Keys D.N."/>
            <person name="Haga S."/>
            <person name="Hayashi H."/>
            <person name="Hino K."/>
            <person name="Imai K.S."/>
            <person name="Inaba K."/>
            <person name="Kano S."/>
            <person name="Kobayashi K."/>
            <person name="Kobayashi M."/>
            <person name="Lee B.I."/>
            <person name="Makabe K.W."/>
            <person name="Manohar C."/>
            <person name="Matassi G."/>
            <person name="Medina M."/>
            <person name="Mochizuki Y."/>
            <person name="Mount S."/>
            <person name="Morishita T."/>
            <person name="Miura S."/>
            <person name="Nakayama A."/>
            <person name="Nishizaka S."/>
            <person name="Nomoto H."/>
            <person name="Ohta F."/>
            <person name="Oishi K."/>
            <person name="Rigoutsos I."/>
            <person name="Sano M."/>
            <person name="Sasaki A."/>
            <person name="Sasakura Y."/>
            <person name="Shoguchi E."/>
            <person name="Shin-i T."/>
            <person name="Spagnuolo A."/>
            <person name="Stainier D."/>
            <person name="Suzuki M.M."/>
            <person name="Tassy O."/>
            <person name="Takatori N."/>
            <person name="Tokuoka M."/>
            <person name="Yagi K."/>
            <person name="Yoshizaki F."/>
            <person name="Wada S."/>
            <person name="Zhang C."/>
            <person name="Hyatt P.D."/>
            <person name="Larimer F."/>
            <person name="Detter C."/>
            <person name="Doggett N."/>
            <person name="Glavina T."/>
            <person name="Hawkins T."/>
            <person name="Richardson P."/>
            <person name="Lucas S."/>
            <person name="Kohara Y."/>
            <person name="Levine M."/>
            <person name="Satoh N."/>
            <person name="Rokhsar D.S."/>
        </authorList>
    </citation>
    <scope>NUCLEOTIDE SEQUENCE [LARGE SCALE GENOMIC DNA]</scope>
</reference>
<evidence type="ECO:0000256" key="7">
    <source>
        <dbReference type="RuleBase" id="RU003654"/>
    </source>
</evidence>
<keyword evidence="8" id="KW-0378">Hydrolase</keyword>
<feature type="signal peptide" evidence="8">
    <location>
        <begin position="1"/>
        <end position="22"/>
    </location>
</feature>
<keyword evidence="8" id="KW-0732">Signal</keyword>
<evidence type="ECO:0000256" key="2">
    <source>
        <dbReference type="ARBA" id="ARBA00022525"/>
    </source>
</evidence>
<dbReference type="GO" id="GO:0050482">
    <property type="term" value="P:arachidonate secretion"/>
    <property type="evidence" value="ECO:0007669"/>
    <property type="project" value="InterPro"/>
</dbReference>
<dbReference type="GO" id="GO:0016042">
    <property type="term" value="P:lipid catabolic process"/>
    <property type="evidence" value="ECO:0007669"/>
    <property type="project" value="InterPro"/>
</dbReference>
<dbReference type="Proteomes" id="UP000008144">
    <property type="component" value="Chromosome 3"/>
</dbReference>
<dbReference type="GeneTree" id="ENSGT00940000164998"/>
<proteinExistence type="inferred from homology"/>
<keyword evidence="3 6" id="KW-1015">Disulfide bond</keyword>
<dbReference type="SMART" id="SM00085">
    <property type="entry name" value="PA2c"/>
    <property type="match status" value="1"/>
</dbReference>
<dbReference type="PROSITE" id="PS00119">
    <property type="entry name" value="PA2_ASP"/>
    <property type="match status" value="1"/>
</dbReference>
<dbReference type="GO" id="GO:0005509">
    <property type="term" value="F:calcium ion binding"/>
    <property type="evidence" value="ECO:0000318"/>
    <property type="project" value="GO_Central"/>
</dbReference>
<dbReference type="STRING" id="7719.ENSCINP00000013369"/>
<comment type="similarity">
    <text evidence="7">Belongs to the phospholipase A2 family.</text>
</comment>
<evidence type="ECO:0000256" key="5">
    <source>
        <dbReference type="PIRSR" id="PIRSR601211-2"/>
    </source>
</evidence>
<comment type="subcellular location">
    <subcellularLocation>
        <location evidence="1 8">Secreted</location>
    </subcellularLocation>
</comment>
<dbReference type="GO" id="GO:0046471">
    <property type="term" value="P:phosphatidylglycerol metabolic process"/>
    <property type="evidence" value="ECO:0000318"/>
    <property type="project" value="GO_Central"/>
</dbReference>
<feature type="binding site" evidence="5">
    <location>
        <position position="111"/>
    </location>
    <ligand>
        <name>Ca(2+)</name>
        <dbReference type="ChEBI" id="CHEBI:29108"/>
    </ligand>
</feature>
<feature type="binding site" evidence="5">
    <location>
        <position position="130"/>
    </location>
    <ligand>
        <name>Ca(2+)</name>
        <dbReference type="ChEBI" id="CHEBI:29108"/>
    </ligand>
</feature>
<dbReference type="EMBL" id="EAAA01001813">
    <property type="status" value="NOT_ANNOTATED_CDS"/>
    <property type="molecule type" value="Genomic_DNA"/>
</dbReference>
<dbReference type="GO" id="GO:0046470">
    <property type="term" value="P:phosphatidylcholine metabolic process"/>
    <property type="evidence" value="ECO:0000318"/>
    <property type="project" value="GO_Central"/>
</dbReference>
<dbReference type="GO" id="GO:0047498">
    <property type="term" value="F:calcium-dependent phospholipase A2 activity"/>
    <property type="evidence" value="ECO:0000318"/>
    <property type="project" value="GO_Central"/>
</dbReference>
<feature type="disulfide bond" evidence="6">
    <location>
        <begin position="110"/>
        <end position="126"/>
    </location>
</feature>
<dbReference type="RefSeq" id="XP_002128470.1">
    <property type="nucleotide sequence ID" value="XM_002128434.4"/>
</dbReference>